<evidence type="ECO:0000256" key="3">
    <source>
        <dbReference type="ARBA" id="ARBA00022989"/>
    </source>
</evidence>
<gene>
    <name evidence="8" type="ORF">CHU95_08700</name>
</gene>
<keyword evidence="1" id="KW-1003">Cell membrane</keyword>
<name>A0A255Z1A6_9PROT</name>
<dbReference type="OrthoDB" id="7357768at2"/>
<evidence type="ECO:0000256" key="1">
    <source>
        <dbReference type="ARBA" id="ARBA00022475"/>
    </source>
</evidence>
<evidence type="ECO:0000256" key="4">
    <source>
        <dbReference type="ARBA" id="ARBA00023136"/>
    </source>
</evidence>
<keyword evidence="2 6" id="KW-0812">Transmembrane</keyword>
<evidence type="ECO:0000313" key="9">
    <source>
        <dbReference type="Proteomes" id="UP000216998"/>
    </source>
</evidence>
<evidence type="ECO:0000256" key="5">
    <source>
        <dbReference type="SAM" id="Coils"/>
    </source>
</evidence>
<reference evidence="8 9" key="1">
    <citation type="submission" date="2017-07" db="EMBL/GenBank/DDBJ databases">
        <title>Niveispirillum cyanobacteriorum sp. nov., isolated from cyanobacterial aggregates in a eutrophic lake.</title>
        <authorList>
            <person name="Cai H."/>
        </authorList>
    </citation>
    <scope>NUCLEOTIDE SEQUENCE [LARGE SCALE GENOMIC DNA]</scope>
    <source>
        <strain evidence="9">TH1-14</strain>
    </source>
</reference>
<accession>A0A255Z1A6</accession>
<dbReference type="RefSeq" id="WP_094455735.1">
    <property type="nucleotide sequence ID" value="NZ_NOXU01000026.1"/>
</dbReference>
<comment type="caution">
    <text evidence="8">The sequence shown here is derived from an EMBL/GenBank/DDBJ whole genome shotgun (WGS) entry which is preliminary data.</text>
</comment>
<dbReference type="GO" id="GO:0005886">
    <property type="term" value="C:plasma membrane"/>
    <property type="evidence" value="ECO:0007669"/>
    <property type="project" value="InterPro"/>
</dbReference>
<feature type="coiled-coil region" evidence="5">
    <location>
        <begin position="65"/>
        <end position="92"/>
    </location>
</feature>
<keyword evidence="3 6" id="KW-1133">Transmembrane helix</keyword>
<proteinExistence type="predicted"/>
<feature type="domain" description="Lipopolysaccharide assembly protein A" evidence="7">
    <location>
        <begin position="23"/>
        <end position="87"/>
    </location>
</feature>
<sequence>MRYLSWIITLPLTALAISFAVSNLTPVQLALWPLVGTVEAPAFALVLVTLVVGFFAGGLTVWMGQHTHRRNARQHQARADRLQKELDAARTAITPPSST</sequence>
<dbReference type="EMBL" id="NOXU01000026">
    <property type="protein sequence ID" value="OYQ35287.1"/>
    <property type="molecule type" value="Genomic_DNA"/>
</dbReference>
<evidence type="ECO:0000256" key="2">
    <source>
        <dbReference type="ARBA" id="ARBA00022692"/>
    </source>
</evidence>
<evidence type="ECO:0000259" key="7">
    <source>
        <dbReference type="Pfam" id="PF06305"/>
    </source>
</evidence>
<feature type="transmembrane region" description="Helical" evidence="6">
    <location>
        <begin position="44"/>
        <end position="64"/>
    </location>
</feature>
<keyword evidence="9" id="KW-1185">Reference proteome</keyword>
<dbReference type="InterPro" id="IPR010445">
    <property type="entry name" value="LapA_dom"/>
</dbReference>
<dbReference type="Pfam" id="PF06305">
    <property type="entry name" value="LapA_dom"/>
    <property type="match status" value="1"/>
</dbReference>
<evidence type="ECO:0000256" key="6">
    <source>
        <dbReference type="SAM" id="Phobius"/>
    </source>
</evidence>
<dbReference type="Proteomes" id="UP000216998">
    <property type="component" value="Unassembled WGS sequence"/>
</dbReference>
<keyword evidence="4 6" id="KW-0472">Membrane</keyword>
<evidence type="ECO:0000313" key="8">
    <source>
        <dbReference type="EMBL" id="OYQ35287.1"/>
    </source>
</evidence>
<organism evidence="8 9">
    <name type="scientific">Niveispirillum lacus</name>
    <dbReference type="NCBI Taxonomy" id="1981099"/>
    <lineage>
        <taxon>Bacteria</taxon>
        <taxon>Pseudomonadati</taxon>
        <taxon>Pseudomonadota</taxon>
        <taxon>Alphaproteobacteria</taxon>
        <taxon>Rhodospirillales</taxon>
        <taxon>Azospirillaceae</taxon>
        <taxon>Niveispirillum</taxon>
    </lineage>
</organism>
<keyword evidence="5" id="KW-0175">Coiled coil</keyword>
<protein>
    <recommendedName>
        <fullName evidence="7">Lipopolysaccharide assembly protein A domain-containing protein</fullName>
    </recommendedName>
</protein>
<dbReference type="AlphaFoldDB" id="A0A255Z1A6"/>